<name>A0A8J7MPE5_9RHOB</name>
<organism evidence="1 2">
    <name type="scientific">Fuscibacter oryzae</name>
    <dbReference type="NCBI Taxonomy" id="2803939"/>
    <lineage>
        <taxon>Bacteria</taxon>
        <taxon>Pseudomonadati</taxon>
        <taxon>Pseudomonadota</taxon>
        <taxon>Alphaproteobacteria</taxon>
        <taxon>Rhodobacterales</taxon>
        <taxon>Paracoccaceae</taxon>
        <taxon>Fuscibacter</taxon>
    </lineage>
</organism>
<gene>
    <name evidence="1" type="ORF">JI744_05545</name>
</gene>
<sequence length="107" mass="10665">MFPAARLMDMHVCAACAGAPMPIVAPGQINVLIGGMPAARQTDMCACVASPISPVPVPDPILMGSPVVLIGGLPAAYVTAPTVKGGVIMPPGCPTVIIGLTPRPVTP</sequence>
<dbReference type="RefSeq" id="WP_202658689.1">
    <property type="nucleotide sequence ID" value="NZ_JAESVP010000002.1"/>
</dbReference>
<dbReference type="Proteomes" id="UP000619033">
    <property type="component" value="Unassembled WGS sequence"/>
</dbReference>
<evidence type="ECO:0000313" key="2">
    <source>
        <dbReference type="Proteomes" id="UP000619033"/>
    </source>
</evidence>
<dbReference type="AlphaFoldDB" id="A0A8J7MPE5"/>
<accession>A0A8J7MPE5</accession>
<dbReference type="Pfam" id="PF05488">
    <property type="entry name" value="PAAR_motif"/>
    <property type="match status" value="1"/>
</dbReference>
<dbReference type="InterPro" id="IPR008727">
    <property type="entry name" value="PAAR_motif"/>
</dbReference>
<protein>
    <submittedName>
        <fullName evidence="1">PAAR domain-containing protein</fullName>
    </submittedName>
</protein>
<keyword evidence="2" id="KW-1185">Reference proteome</keyword>
<proteinExistence type="predicted"/>
<dbReference type="EMBL" id="JAESVP010000002">
    <property type="protein sequence ID" value="MBL4927566.1"/>
    <property type="molecule type" value="Genomic_DNA"/>
</dbReference>
<comment type="caution">
    <text evidence="1">The sequence shown here is derived from an EMBL/GenBank/DDBJ whole genome shotgun (WGS) entry which is preliminary data.</text>
</comment>
<dbReference type="Gene3D" id="2.60.200.60">
    <property type="match status" value="1"/>
</dbReference>
<reference evidence="1" key="1">
    <citation type="submission" date="2021-01" db="EMBL/GenBank/DDBJ databases">
        <title>Genome seq and assembly of Tabrizicola sp. KVB23.</title>
        <authorList>
            <person name="Chhetri G."/>
        </authorList>
    </citation>
    <scope>NUCLEOTIDE SEQUENCE</scope>
    <source>
        <strain evidence="1">KVB23</strain>
    </source>
</reference>
<evidence type="ECO:0000313" key="1">
    <source>
        <dbReference type="EMBL" id="MBL4927566.1"/>
    </source>
</evidence>